<sequence length="78" mass="8192">MAHRRGTEKDPLGSQAFDALAITRSRILPNGSFVVDGLADDLAATEALTRRAIALNDGEGGAHQLVIGTMQTQYGLVA</sequence>
<gene>
    <name evidence="1" type="ORF">SD72_02645</name>
</gene>
<dbReference type="Proteomes" id="UP000032120">
    <property type="component" value="Unassembled WGS sequence"/>
</dbReference>
<proteinExistence type="predicted"/>
<protein>
    <submittedName>
        <fullName evidence="1">Uncharacterized protein</fullName>
    </submittedName>
</protein>
<comment type="caution">
    <text evidence="1">The sequence shown here is derived from an EMBL/GenBank/DDBJ whole genome shotgun (WGS) entry which is preliminary data.</text>
</comment>
<dbReference type="RefSeq" id="WP_042542857.1">
    <property type="nucleotide sequence ID" value="NZ_JXSQ01000002.1"/>
</dbReference>
<dbReference type="EMBL" id="JXSQ01000002">
    <property type="protein sequence ID" value="KIP53576.1"/>
    <property type="molecule type" value="Genomic_DNA"/>
</dbReference>
<name>A0A0D0I1G5_9MICO</name>
<dbReference type="AlphaFoldDB" id="A0A0D0I1G5"/>
<accession>A0A0D0I1G5</accession>
<evidence type="ECO:0000313" key="1">
    <source>
        <dbReference type="EMBL" id="KIP53576.1"/>
    </source>
</evidence>
<organism evidence="1 2">
    <name type="scientific">Leucobacter komagatae</name>
    <dbReference type="NCBI Taxonomy" id="55969"/>
    <lineage>
        <taxon>Bacteria</taxon>
        <taxon>Bacillati</taxon>
        <taxon>Actinomycetota</taxon>
        <taxon>Actinomycetes</taxon>
        <taxon>Micrococcales</taxon>
        <taxon>Microbacteriaceae</taxon>
        <taxon>Leucobacter</taxon>
    </lineage>
</organism>
<evidence type="ECO:0000313" key="2">
    <source>
        <dbReference type="Proteomes" id="UP000032120"/>
    </source>
</evidence>
<keyword evidence="2" id="KW-1185">Reference proteome</keyword>
<reference evidence="1 2" key="1">
    <citation type="submission" date="2015-01" db="EMBL/GenBank/DDBJ databases">
        <title>Draft genome sequence of Leucobacter komagatae strain VKM ST2845.</title>
        <authorList>
            <person name="Karlyshev A.V."/>
            <person name="Kudryashova E.B."/>
        </authorList>
    </citation>
    <scope>NUCLEOTIDE SEQUENCE [LARGE SCALE GENOMIC DNA]</scope>
    <source>
        <strain evidence="1 2">VKM ST2845</strain>
    </source>
</reference>